<dbReference type="Gene3D" id="2.60.120.260">
    <property type="entry name" value="Galactose-binding domain-like"/>
    <property type="match status" value="1"/>
</dbReference>
<dbReference type="GO" id="GO:0016787">
    <property type="term" value="F:hydrolase activity"/>
    <property type="evidence" value="ECO:0007669"/>
    <property type="project" value="UniProtKB-KW"/>
</dbReference>
<protein>
    <submittedName>
        <fullName evidence="4">Glycosyl hydrolase</fullName>
    </submittedName>
</protein>
<evidence type="ECO:0000313" key="4">
    <source>
        <dbReference type="EMBL" id="WPU92730.1"/>
    </source>
</evidence>
<accession>A0ABZ0THQ4</accession>
<dbReference type="InterPro" id="IPR006311">
    <property type="entry name" value="TAT_signal"/>
</dbReference>
<evidence type="ECO:0000256" key="1">
    <source>
        <dbReference type="ARBA" id="ARBA00022729"/>
    </source>
</evidence>
<keyword evidence="1 3" id="KW-0732">Signal</keyword>
<keyword evidence="2 4" id="KW-0378">Hydrolase</keyword>
<dbReference type="PANTHER" id="PTHR43817">
    <property type="entry name" value="GLYCOSYL HYDROLASE"/>
    <property type="match status" value="1"/>
</dbReference>
<feature type="chain" id="PRO_5046802446" evidence="3">
    <location>
        <begin position="29"/>
        <end position="1007"/>
    </location>
</feature>
<evidence type="ECO:0000256" key="3">
    <source>
        <dbReference type="SAM" id="SignalP"/>
    </source>
</evidence>
<dbReference type="PANTHER" id="PTHR43817:SF1">
    <property type="entry name" value="HYDROLASE, FAMILY 43, PUTATIVE (AFU_ORTHOLOGUE AFUA_3G01660)-RELATED"/>
    <property type="match status" value="1"/>
</dbReference>
<keyword evidence="5" id="KW-1185">Reference proteome</keyword>
<dbReference type="Pfam" id="PF17132">
    <property type="entry name" value="Glyco_hydro_106"/>
    <property type="match status" value="1"/>
</dbReference>
<sequence length="1007" mass="112896">MNINRRKFLEVSSIAAAGAALFNSNTMAAVIDGVNVIGINELRRNFLNPPDATKSSCYWWWFNGLVDREGITRDLEEFRAKGMGEVLLVNSAGGLGGVPFPQGVKFLSDEWKALYRHAMKEAKRLNIAVGINLSSGWCMGGPWIKPENSGRWYLQAELAVTGPRKLSEKLPLPGNRVGYDNVFNPPGFKEYIDLPLEQLDYQDTAIVAIPDNNTDNNRISEERSKVLAAKTNHKDASNFILATAVMAPVLTEWQNKTSDEPVPLNRVIDLTGKVSKDGRLDWDVPAGNWKIIRTGHRMTGSRLMIAQPEADGLSIDWFNRKGVELQFENIGRILLEEAAKVGNKPKYFCDDSFEDGFPNWTANILEQFERYRGYDAKPYLPVLSGYIIGSAEISDRFLNDYRKTLGDCMADEHYKRFADLCHNAGILVQNEAAGPSRSGTICMDGLKNLGRSDFPMGEFWLGLTHEDESTLTDDKPYGISRLDKGQNKVTKMAASAAHIYGKQTVSAEAFTSMRHWLDYPGSLKQALDRAYCEGVNRIAIHTSTATRPKDGKPGYEYGAGTHFNPNVTWWEKSGAFFDYVARCQYLLRSGKFVADVLFYNGDTTPNLVAQKHTDPSLGKGYDYDVCNEEVLLTRLSVKNKRLVLPDGMSYTILVLPDHDRMPLAVLNKIGDLVEAGATVIGPKPVQDSGLKNYPHCDDALKIKADEIWGKIDGKSVKMNRFGEGFVVFGENIRQILLKNAILPDFEYTAEGDTWIDFIHRSTPEAEIYFITNRHGKAVQSTCTFRVKNRTPEIWDAVTGKINNQVNYNQKDGRTEMSLKFQAFQSWFVIFPVKDSMSGGKRLNNFPELKPVKELTGPWQVEFDPKWGGPKSIEFDTLQDWSKHPDDRIRYYSGKAIYTKKFDYKADANNSEVYIDLGVVKNIADVSLNGKHLGIVWTSPWRISALSALKSGENTLKIEVINLWPNRLIGDAALPPEKRLTNTNIVFKPDDPLLPSGLLGPVTLQVEN</sequence>
<dbReference type="InterPro" id="IPR008979">
    <property type="entry name" value="Galactose-bd-like_sf"/>
</dbReference>
<gene>
    <name evidence="4" type="ORF">SNE25_25735</name>
</gene>
<dbReference type="Proteomes" id="UP001324380">
    <property type="component" value="Chromosome"/>
</dbReference>
<dbReference type="PROSITE" id="PS51318">
    <property type="entry name" value="TAT"/>
    <property type="match status" value="1"/>
</dbReference>
<dbReference type="EMBL" id="CP139558">
    <property type="protein sequence ID" value="WPU92730.1"/>
    <property type="molecule type" value="Genomic_DNA"/>
</dbReference>
<name>A0ABZ0THQ4_9SPHI</name>
<dbReference type="NCBIfam" id="NF045579">
    <property type="entry name" value="rhamnoside_JR"/>
    <property type="match status" value="1"/>
</dbReference>
<reference evidence="4 5" key="1">
    <citation type="submission" date="2023-11" db="EMBL/GenBank/DDBJ databases">
        <title>Analysis of the Genomes of Mucilaginibacter gossypii cycad 4 and M. sabulilitoris SNA2: microbes with the potential for plant growth promotion.</title>
        <authorList>
            <person name="Hirsch A.M."/>
            <person name="Humm E."/>
            <person name="Rubbi M."/>
            <person name="Del Vecchio G."/>
            <person name="Ha S.M."/>
            <person name="Pellegrini M."/>
            <person name="Gunsalus R.P."/>
        </authorList>
    </citation>
    <scope>NUCLEOTIDE SEQUENCE [LARGE SCALE GENOMIC DNA]</scope>
    <source>
        <strain evidence="4 5">SNA2</strain>
    </source>
</reference>
<proteinExistence type="predicted"/>
<evidence type="ECO:0000313" key="5">
    <source>
        <dbReference type="Proteomes" id="UP001324380"/>
    </source>
</evidence>
<organism evidence="4 5">
    <name type="scientific">Mucilaginibacter sabulilitoris</name>
    <dbReference type="NCBI Taxonomy" id="1173583"/>
    <lineage>
        <taxon>Bacteria</taxon>
        <taxon>Pseudomonadati</taxon>
        <taxon>Bacteroidota</taxon>
        <taxon>Sphingobacteriia</taxon>
        <taxon>Sphingobacteriales</taxon>
        <taxon>Sphingobacteriaceae</taxon>
        <taxon>Mucilaginibacter</taxon>
    </lineage>
</organism>
<feature type="signal peptide" evidence="3">
    <location>
        <begin position="1"/>
        <end position="28"/>
    </location>
</feature>
<dbReference type="SUPFAM" id="SSF49785">
    <property type="entry name" value="Galactose-binding domain-like"/>
    <property type="match status" value="1"/>
</dbReference>
<dbReference type="RefSeq" id="WP_321561890.1">
    <property type="nucleotide sequence ID" value="NZ_CP139558.1"/>
</dbReference>
<evidence type="ECO:0000256" key="2">
    <source>
        <dbReference type="ARBA" id="ARBA00022801"/>
    </source>
</evidence>